<evidence type="ECO:0000256" key="4">
    <source>
        <dbReference type="ARBA" id="ARBA00022776"/>
    </source>
</evidence>
<dbReference type="CDD" id="cd21793">
    <property type="entry name" value="Rad21_Rec8_M_AtSYN1-like"/>
    <property type="match status" value="1"/>
</dbReference>
<feature type="region of interest" description="Disordered" evidence="8">
    <location>
        <begin position="642"/>
        <end position="663"/>
    </location>
</feature>
<dbReference type="GO" id="GO:1990414">
    <property type="term" value="P:replication-born double-strand break repair via sister chromatid exchange"/>
    <property type="evidence" value="ECO:0007669"/>
    <property type="project" value="TreeGrafter"/>
</dbReference>
<feature type="region of interest" description="Disordered" evidence="8">
    <location>
        <begin position="1077"/>
        <end position="1099"/>
    </location>
</feature>
<comment type="subcellular location">
    <subcellularLocation>
        <location evidence="1">Nucleus</location>
    </subcellularLocation>
</comment>
<dbReference type="PANTHER" id="PTHR12585:SF69">
    <property type="entry name" value="FI11703P"/>
    <property type="match status" value="1"/>
</dbReference>
<evidence type="ECO:0000256" key="7">
    <source>
        <dbReference type="ARBA" id="ARBA00064543"/>
    </source>
</evidence>
<evidence type="ECO:0000256" key="2">
    <source>
        <dbReference type="ARBA" id="ARBA00009870"/>
    </source>
</evidence>
<dbReference type="GO" id="GO:0007059">
    <property type="term" value="P:chromosome segregation"/>
    <property type="evidence" value="ECO:0007669"/>
    <property type="project" value="UniProtKB-KW"/>
</dbReference>
<feature type="region of interest" description="Disordered" evidence="8">
    <location>
        <begin position="354"/>
        <end position="375"/>
    </location>
</feature>
<feature type="domain" description="Rad21/Rec8-like protein N-terminal" evidence="10">
    <location>
        <begin position="1"/>
        <end position="101"/>
    </location>
</feature>
<feature type="compositionally biased region" description="Basic and acidic residues" evidence="8">
    <location>
        <begin position="643"/>
        <end position="653"/>
    </location>
</feature>
<reference evidence="11" key="1">
    <citation type="journal article" date="2020" name="bioRxiv">
        <title>Hybrid origin of Populus tomentosa Carr. identified through genome sequencing and phylogenomic analysis.</title>
        <authorList>
            <person name="An X."/>
            <person name="Gao K."/>
            <person name="Chen Z."/>
            <person name="Li J."/>
            <person name="Yang X."/>
            <person name="Yang X."/>
            <person name="Zhou J."/>
            <person name="Guo T."/>
            <person name="Zhao T."/>
            <person name="Huang S."/>
            <person name="Miao D."/>
            <person name="Khan W.U."/>
            <person name="Rao P."/>
            <person name="Ye M."/>
            <person name="Lei B."/>
            <person name="Liao W."/>
            <person name="Wang J."/>
            <person name="Ji L."/>
            <person name="Li Y."/>
            <person name="Guo B."/>
            <person name="Mustafa N.S."/>
            <person name="Li S."/>
            <person name="Yun Q."/>
            <person name="Keller S.R."/>
            <person name="Mao J."/>
            <person name="Zhang R."/>
            <person name="Strauss S.H."/>
        </authorList>
    </citation>
    <scope>NUCLEOTIDE SEQUENCE</scope>
    <source>
        <strain evidence="11">GM15</strain>
        <tissue evidence="11">Leaf</tissue>
    </source>
</reference>
<keyword evidence="6" id="KW-0539">Nucleus</keyword>
<evidence type="ECO:0000256" key="3">
    <source>
        <dbReference type="ARBA" id="ARBA00022618"/>
    </source>
</evidence>
<protein>
    <recommendedName>
        <fullName evidence="13">Sister chromatid cohesion 1 protein 4</fullName>
    </recommendedName>
</protein>
<dbReference type="Pfam" id="PF04825">
    <property type="entry name" value="Rad21_Rec8_N"/>
    <property type="match status" value="1"/>
</dbReference>
<evidence type="ECO:0000313" key="12">
    <source>
        <dbReference type="Proteomes" id="UP000886885"/>
    </source>
</evidence>
<feature type="domain" description="Rad21/Rec8-like protein C-terminal eukaryotic" evidence="9">
    <location>
        <begin position="1224"/>
        <end position="1275"/>
    </location>
</feature>
<dbReference type="GO" id="GO:0051301">
    <property type="term" value="P:cell division"/>
    <property type="evidence" value="ECO:0007669"/>
    <property type="project" value="UniProtKB-KW"/>
</dbReference>
<keyword evidence="4" id="KW-0131">Cell cycle</keyword>
<comment type="subunit">
    <text evidence="7">Component of the cohesin complex.</text>
</comment>
<dbReference type="InterPro" id="IPR006910">
    <property type="entry name" value="Rad21_Rec8_N"/>
</dbReference>
<evidence type="ECO:0000256" key="5">
    <source>
        <dbReference type="ARBA" id="ARBA00022829"/>
    </source>
</evidence>
<accession>A0A8X7YVN5</accession>
<dbReference type="GO" id="GO:0008278">
    <property type="term" value="C:cohesin complex"/>
    <property type="evidence" value="ECO:0007669"/>
    <property type="project" value="InterPro"/>
</dbReference>
<keyword evidence="5" id="KW-0159">Chromosome partition</keyword>
<evidence type="ECO:0000259" key="9">
    <source>
        <dbReference type="Pfam" id="PF04824"/>
    </source>
</evidence>
<dbReference type="InterPro" id="IPR039781">
    <property type="entry name" value="Rad21/Rec8-like"/>
</dbReference>
<dbReference type="GO" id="GO:0007062">
    <property type="term" value="P:sister chromatid cohesion"/>
    <property type="evidence" value="ECO:0007669"/>
    <property type="project" value="InterPro"/>
</dbReference>
<proteinExistence type="inferred from homology"/>
<dbReference type="OrthoDB" id="10071381at2759"/>
<evidence type="ECO:0008006" key="13">
    <source>
        <dbReference type="Google" id="ProtNLM"/>
    </source>
</evidence>
<evidence type="ECO:0000256" key="1">
    <source>
        <dbReference type="ARBA" id="ARBA00004123"/>
    </source>
</evidence>
<comment type="similarity">
    <text evidence="2">Belongs to the rad21 family.</text>
</comment>
<evidence type="ECO:0000256" key="6">
    <source>
        <dbReference type="ARBA" id="ARBA00023242"/>
    </source>
</evidence>
<keyword evidence="12" id="KW-1185">Reference proteome</keyword>
<dbReference type="FunFam" id="1.10.10.580:FF:000002">
    <property type="entry name" value="Sister chromatid cohesion 1 protein 4"/>
    <property type="match status" value="1"/>
</dbReference>
<feature type="region of interest" description="Disordered" evidence="8">
    <location>
        <begin position="827"/>
        <end position="870"/>
    </location>
</feature>
<dbReference type="EMBL" id="JAAWWB010000020">
    <property type="protein sequence ID" value="KAG6758144.1"/>
    <property type="molecule type" value="Genomic_DNA"/>
</dbReference>
<dbReference type="InterPro" id="IPR006909">
    <property type="entry name" value="Rad21/Rec8_C_eu"/>
</dbReference>
<evidence type="ECO:0000259" key="10">
    <source>
        <dbReference type="Pfam" id="PF04825"/>
    </source>
</evidence>
<dbReference type="Proteomes" id="UP000886885">
    <property type="component" value="Chromosome 10D"/>
</dbReference>
<keyword evidence="4" id="KW-0498">Mitosis</keyword>
<dbReference type="Pfam" id="PF04824">
    <property type="entry name" value="Rad21_Rec8"/>
    <property type="match status" value="1"/>
</dbReference>
<dbReference type="GO" id="GO:0005634">
    <property type="term" value="C:nucleus"/>
    <property type="evidence" value="ECO:0007669"/>
    <property type="project" value="UniProtKB-SubCell"/>
</dbReference>
<keyword evidence="3" id="KW-0132">Cell division</keyword>
<organism evidence="11 12">
    <name type="scientific">Populus tomentosa</name>
    <name type="common">Chinese white poplar</name>
    <dbReference type="NCBI Taxonomy" id="118781"/>
    <lineage>
        <taxon>Eukaryota</taxon>
        <taxon>Viridiplantae</taxon>
        <taxon>Streptophyta</taxon>
        <taxon>Embryophyta</taxon>
        <taxon>Tracheophyta</taxon>
        <taxon>Spermatophyta</taxon>
        <taxon>Magnoliopsida</taxon>
        <taxon>eudicotyledons</taxon>
        <taxon>Gunneridae</taxon>
        <taxon>Pentapetalae</taxon>
        <taxon>rosids</taxon>
        <taxon>fabids</taxon>
        <taxon>Malpighiales</taxon>
        <taxon>Salicaceae</taxon>
        <taxon>Saliceae</taxon>
        <taxon>Populus</taxon>
    </lineage>
</organism>
<evidence type="ECO:0000313" key="11">
    <source>
        <dbReference type="EMBL" id="KAG6758144.1"/>
    </source>
</evidence>
<dbReference type="PANTHER" id="PTHR12585">
    <property type="entry name" value="SCC1 / RAD21 FAMILY MEMBER"/>
    <property type="match status" value="1"/>
</dbReference>
<evidence type="ECO:0000256" key="8">
    <source>
        <dbReference type="SAM" id="MobiDB-lite"/>
    </source>
</evidence>
<feature type="region of interest" description="Disordered" evidence="8">
    <location>
        <begin position="523"/>
        <end position="549"/>
    </location>
</feature>
<dbReference type="GO" id="GO:0003682">
    <property type="term" value="F:chromatin binding"/>
    <property type="evidence" value="ECO:0007669"/>
    <property type="project" value="TreeGrafter"/>
</dbReference>
<sequence length="1281" mass="139711">MFYSQFILAKKGPLGTIWIAAHLERKLRKNQVADTDIGVSVDSILFPDVPIALRLSSHLLLGVVRIYSRKVNYLFDDCSEALLKIKQAFRSTAVDLPPEESTAPYHTITLPETFDLDDFELPDNDFFQGNYVDHHISTREQITLQDTMDGVVYSTSQFGLDERFGDGDTSHVGLDIEEVIFLCLCLNVFASWAGIYIDMQCGRYGFTDLFLPKVATPRPDEVLEYGFLCPRYLISSHTIHSFGENEIFVTNVIVAAVNLVRAQLNLQTSVEPADRKAEEDHDMIEGAEAMPVNGIGNKMVSQASNSESLDYAQAPSTPGLIEEPNLSSVQDGLASDDHLESEDHNLTVVVGMESTGNASSKPDLHQRDGTMNLSPGNHLNYDTVVCMPAEENGCLSGDVEINQTKSQGELHSTALADGTICALDGSDKLEVINNVVCKCSESTGVRLYEPDNFKIAFAVEDLSSLGKTVDASSGCPLELAGAPEDVAQACQGPEDPDTLNKNVDNEKIHTSMGMLLECNFHLNEPDSSSHGINNDEAPSEPQDVPNREEALHGSGISTKVQGEECHATDGTQSVENQISEPNLHGEIQVGGKQDGQPDNAFYSDNQLENLNSSLTAELPTPEKLLSVPQELLDKPNDLLVESTPDKEMVDGGDRSSAGTNITGKKHSFTENSLTVQSLNSIDSFGVSRSKRTVDSIPDDDDLLSSILVGRRSSVLKMKPTPPAPEVASMKRARSVSRPSAMKRKVLMDDSMVLLGDTIRQQLTNTEDIRRLRKKAPCTRTEILTIQRQSLDEEIFSEPVLTGMSAELTCLHSETFDLSRIDLAENDDNNTSEAAKDSSRPTVAQDNELEASTEPANCRNDVDGQPAESPIWTENQQGEDQQLSLDFVNQGQMNAIADYRSSEHKTLGEITEMEIDKENTEIADAANHAVLQFEGSHTELISGDAGNMLDGLAPMDSTIGEDGSLHMDTSILPSDMMDTQLFEEAALRDASDGKTLDDVGILDHHTKNVVAVVAELREGGEILLEESKAGVPVEVGVDLQADGSAPSDDADMLLANMSSENGGCINLASVSVDQTQDDVENDKLGDGNEDGGLAASPGHVDKDREFNHLCSEDKMNSAFPRGLDGDFKNASLNFGDYLVFQEADQERTADAEITSADHPAGLQDVAFANDTEFLNVDDDMGEEDDDGMPGPEDTRLLDNSGWSSRTRAVARYFQTIFDNEGGNGRKVISVDSLLAGKTRKEASRMFFETLVLKTRDYIHVEQLKPFDSINVKPRAKLMKSDF</sequence>
<gene>
    <name evidence="11" type="ORF">POTOM_038480</name>
</gene>
<comment type="caution">
    <text evidence="11">The sequence shown here is derived from an EMBL/GenBank/DDBJ whole genome shotgun (WGS) entry which is preliminary data.</text>
</comment>
<name>A0A8X7YVN5_POPTO</name>